<evidence type="ECO:0000256" key="1">
    <source>
        <dbReference type="ARBA" id="ARBA00004167"/>
    </source>
</evidence>
<feature type="coiled-coil region" evidence="5">
    <location>
        <begin position="85"/>
        <end position="137"/>
    </location>
</feature>
<dbReference type="Gene3D" id="2.40.30.170">
    <property type="match status" value="1"/>
</dbReference>
<keyword evidence="4 6" id="KW-0472">Membrane</keyword>
<evidence type="ECO:0000256" key="4">
    <source>
        <dbReference type="ARBA" id="ARBA00023136"/>
    </source>
</evidence>
<reference evidence="8 9" key="1">
    <citation type="submission" date="2017-05" db="EMBL/GenBank/DDBJ databases">
        <authorList>
            <person name="Varghese N."/>
            <person name="Submissions S."/>
        </authorList>
    </citation>
    <scope>NUCLEOTIDE SEQUENCE [LARGE SCALE GENOMIC DNA]</scope>
    <source>
        <strain evidence="8 9">DSM 15522</strain>
    </source>
</reference>
<evidence type="ECO:0000259" key="7">
    <source>
        <dbReference type="Pfam" id="PF25963"/>
    </source>
</evidence>
<dbReference type="PANTHER" id="PTHR30386:SF26">
    <property type="entry name" value="TRANSPORT PROTEIN COMB"/>
    <property type="match status" value="1"/>
</dbReference>
<dbReference type="InterPro" id="IPR058634">
    <property type="entry name" value="AaeA-lik-b-barrel"/>
</dbReference>
<accession>A0ABY1NAS8</accession>
<evidence type="ECO:0000256" key="6">
    <source>
        <dbReference type="SAM" id="Phobius"/>
    </source>
</evidence>
<dbReference type="Gene3D" id="1.10.287.470">
    <property type="entry name" value="Helix hairpin bin"/>
    <property type="match status" value="1"/>
</dbReference>
<evidence type="ECO:0000313" key="9">
    <source>
        <dbReference type="Proteomes" id="UP001157911"/>
    </source>
</evidence>
<gene>
    <name evidence="8" type="ORF">SAMN06265339_0249</name>
</gene>
<sequence>MNVKKVFTVVGLLVIAVFTLWIIYFFYQRHVYVITDNAFERADVVDVSVQDVSGKITKLLKKEFAPVKKGELLFTVDDSIYRKDLQSLESQISAMELKKKSLEVKLSRVKQQLPLEVKIKERQLSVAEKELKKLYLAEKMAEVDYKTSVAQAKAAVEASEKALLSAQTNLSFWKNRYNRYKRLYGKRVISKEQFEEIENGYKKAIALFASAESKLKSAKENLKKAESLKSRVEQIKVSIKEAKKRVDEAKLAVSLAREDLKKIQELENSIKELEKNISALKEKKAKVENLISYCYVKSPVKGVIAKKWKEVGDFVSPGLPVYSIYSPESFYVLAWIEEDKIPYVKVGANVKAELEVCGKTFEGKVTSVGTSAGSIFALIPRDTSQGEFTRVTQRVPVKIKLENVPLKCIKPGTNVTVYIRKE</sequence>
<comment type="caution">
    <text evidence="8">The sequence shown here is derived from an EMBL/GenBank/DDBJ whole genome shotgun (WGS) entry which is preliminary data.</text>
</comment>
<feature type="domain" description="p-hydroxybenzoic acid efflux pump subunit AaeA-like beta-barrel" evidence="7">
    <location>
        <begin position="329"/>
        <end position="419"/>
    </location>
</feature>
<dbReference type="PANTHER" id="PTHR30386">
    <property type="entry name" value="MEMBRANE FUSION SUBUNIT OF EMRAB-TOLC MULTIDRUG EFFLUX PUMP"/>
    <property type="match status" value="1"/>
</dbReference>
<keyword evidence="5" id="KW-0175">Coiled coil</keyword>
<organism evidence="8 9">
    <name type="scientific">Desulfurobacterium pacificum</name>
    <dbReference type="NCBI Taxonomy" id="240166"/>
    <lineage>
        <taxon>Bacteria</taxon>
        <taxon>Pseudomonadati</taxon>
        <taxon>Aquificota</taxon>
        <taxon>Aquificia</taxon>
        <taxon>Desulfurobacteriales</taxon>
        <taxon>Desulfurobacteriaceae</taxon>
        <taxon>Desulfurobacterium</taxon>
    </lineage>
</organism>
<comment type="subcellular location">
    <subcellularLocation>
        <location evidence="1">Membrane</location>
        <topology evidence="1">Single-pass membrane protein</topology>
    </subcellularLocation>
</comment>
<feature type="coiled-coil region" evidence="5">
    <location>
        <begin position="201"/>
        <end position="290"/>
    </location>
</feature>
<dbReference type="Proteomes" id="UP001157911">
    <property type="component" value="Unassembled WGS sequence"/>
</dbReference>
<dbReference type="SUPFAM" id="SSF111369">
    <property type="entry name" value="HlyD-like secretion proteins"/>
    <property type="match status" value="2"/>
</dbReference>
<keyword evidence="9" id="KW-1185">Reference proteome</keyword>
<dbReference type="EMBL" id="FXUB01000001">
    <property type="protein sequence ID" value="SMP04790.1"/>
    <property type="molecule type" value="Genomic_DNA"/>
</dbReference>
<evidence type="ECO:0000256" key="3">
    <source>
        <dbReference type="ARBA" id="ARBA00022989"/>
    </source>
</evidence>
<name>A0ABY1NAS8_9BACT</name>
<keyword evidence="2 6" id="KW-0812">Transmembrane</keyword>
<feature type="transmembrane region" description="Helical" evidence="6">
    <location>
        <begin position="7"/>
        <end position="27"/>
    </location>
</feature>
<dbReference type="RefSeq" id="WP_283399758.1">
    <property type="nucleotide sequence ID" value="NZ_FXUB01000001.1"/>
</dbReference>
<evidence type="ECO:0000256" key="5">
    <source>
        <dbReference type="SAM" id="Coils"/>
    </source>
</evidence>
<dbReference type="Pfam" id="PF25963">
    <property type="entry name" value="Beta-barrel_AAEA"/>
    <property type="match status" value="1"/>
</dbReference>
<evidence type="ECO:0000256" key="2">
    <source>
        <dbReference type="ARBA" id="ARBA00022692"/>
    </source>
</evidence>
<keyword evidence="3 6" id="KW-1133">Transmembrane helix</keyword>
<proteinExistence type="predicted"/>
<protein>
    <submittedName>
        <fullName evidence="8">Membrane fusion protein, multidrug efflux system</fullName>
    </submittedName>
</protein>
<evidence type="ECO:0000313" key="8">
    <source>
        <dbReference type="EMBL" id="SMP04790.1"/>
    </source>
</evidence>
<dbReference type="InterPro" id="IPR050739">
    <property type="entry name" value="MFP"/>
</dbReference>